<organism evidence="2 3">
    <name type="scientific">Prochlorococcus marinus (strain MIT 9303)</name>
    <dbReference type="NCBI Taxonomy" id="59922"/>
    <lineage>
        <taxon>Bacteria</taxon>
        <taxon>Bacillati</taxon>
        <taxon>Cyanobacteriota</taxon>
        <taxon>Cyanophyceae</taxon>
        <taxon>Synechococcales</taxon>
        <taxon>Prochlorococcaceae</taxon>
        <taxon>Prochlorococcus</taxon>
    </lineage>
</organism>
<dbReference type="Proteomes" id="UP000002274">
    <property type="component" value="Chromosome"/>
</dbReference>
<protein>
    <submittedName>
        <fullName evidence="2">Possible reductase</fullName>
    </submittedName>
</protein>
<dbReference type="PANTHER" id="PTHR30543:SF21">
    <property type="entry name" value="NAD(P)H-DEPENDENT FMN REDUCTASE LOT6"/>
    <property type="match status" value="1"/>
</dbReference>
<name>A2CDQ6_PROM3</name>
<dbReference type="Pfam" id="PF03358">
    <property type="entry name" value="FMN_red"/>
    <property type="match status" value="1"/>
</dbReference>
<dbReference type="InterPro" id="IPR050712">
    <property type="entry name" value="NAD(P)H-dep_reductase"/>
</dbReference>
<feature type="domain" description="NADPH-dependent FMN reductase-like" evidence="1">
    <location>
        <begin position="9"/>
        <end position="152"/>
    </location>
</feature>
<dbReference type="PANTHER" id="PTHR30543">
    <property type="entry name" value="CHROMATE REDUCTASE"/>
    <property type="match status" value="1"/>
</dbReference>
<dbReference type="GO" id="GO:0010181">
    <property type="term" value="F:FMN binding"/>
    <property type="evidence" value="ECO:0007669"/>
    <property type="project" value="TreeGrafter"/>
</dbReference>
<dbReference type="STRING" id="59922.P9303_28861"/>
<dbReference type="EMBL" id="CP000554">
    <property type="protein sequence ID" value="ABM79616.1"/>
    <property type="molecule type" value="Genomic_DNA"/>
</dbReference>
<dbReference type="KEGG" id="pmf:P9303_28861"/>
<evidence type="ECO:0000313" key="2">
    <source>
        <dbReference type="EMBL" id="ABM79616.1"/>
    </source>
</evidence>
<dbReference type="RefSeq" id="WP_011827457.1">
    <property type="nucleotide sequence ID" value="NC_008820.1"/>
</dbReference>
<dbReference type="InterPro" id="IPR005025">
    <property type="entry name" value="FMN_Rdtase-like_dom"/>
</dbReference>
<reference evidence="2 3" key="1">
    <citation type="journal article" date="2007" name="PLoS Genet.">
        <title>Patterns and implications of gene gain and loss in the evolution of Prochlorococcus.</title>
        <authorList>
            <person name="Kettler G.C."/>
            <person name="Martiny A.C."/>
            <person name="Huang K."/>
            <person name="Zucker J."/>
            <person name="Coleman M.L."/>
            <person name="Rodrigue S."/>
            <person name="Chen F."/>
            <person name="Lapidus A."/>
            <person name="Ferriera S."/>
            <person name="Johnson J."/>
            <person name="Steglich C."/>
            <person name="Church G.M."/>
            <person name="Richardson P."/>
            <person name="Chisholm S.W."/>
        </authorList>
    </citation>
    <scope>NUCLEOTIDE SEQUENCE [LARGE SCALE GENOMIC DNA]</scope>
    <source>
        <strain evidence="2 3">MIT 9303</strain>
    </source>
</reference>
<dbReference type="GO" id="GO:0005829">
    <property type="term" value="C:cytosol"/>
    <property type="evidence" value="ECO:0007669"/>
    <property type="project" value="TreeGrafter"/>
</dbReference>
<gene>
    <name evidence="2" type="ordered locus">P9303_28861</name>
</gene>
<dbReference type="BioCyc" id="PMAR59922:G1G80-2530-MONOMER"/>
<dbReference type="Gene3D" id="3.40.50.360">
    <property type="match status" value="1"/>
</dbReference>
<dbReference type="InterPro" id="IPR029039">
    <property type="entry name" value="Flavoprotein-like_sf"/>
</dbReference>
<evidence type="ECO:0000313" key="3">
    <source>
        <dbReference type="Proteomes" id="UP000002274"/>
    </source>
</evidence>
<sequence>MALSPPPDLLVIAASNGENLKLARRIAAQAEHQCHTAKVLDLTSLGLPLFTPVAKEAGMPDGVAPLHQQLIAATHWVICAPEYNGSIPPAFTSAVAWLSVQGDDFRSLFNGRPIAMASFSGGGGMGMSMSLRNQLSHLGAQVLGRQLMSNHAKPAKDESIRDLVHLLMQMQPLKL</sequence>
<dbReference type="AlphaFoldDB" id="A2CDQ6"/>
<dbReference type="GO" id="GO:0016491">
    <property type="term" value="F:oxidoreductase activity"/>
    <property type="evidence" value="ECO:0007669"/>
    <property type="project" value="InterPro"/>
</dbReference>
<dbReference type="SUPFAM" id="SSF52218">
    <property type="entry name" value="Flavoproteins"/>
    <property type="match status" value="1"/>
</dbReference>
<evidence type="ECO:0000259" key="1">
    <source>
        <dbReference type="Pfam" id="PF03358"/>
    </source>
</evidence>
<dbReference type="HOGENOM" id="CLU_1599989_0_0_3"/>
<proteinExistence type="predicted"/>
<accession>A2CDQ6</accession>